<comment type="subcellular location">
    <subcellularLocation>
        <location evidence="1">Cell outer membrane</location>
    </subcellularLocation>
</comment>
<dbReference type="Pfam" id="PF14905">
    <property type="entry name" value="OMP_b-brl_3"/>
    <property type="match status" value="1"/>
</dbReference>
<accession>A0A3D9DFG2</accession>
<keyword evidence="2" id="KW-0472">Membrane</keyword>
<evidence type="ECO:0000313" key="5">
    <source>
        <dbReference type="EMBL" id="REC76755.1"/>
    </source>
</evidence>
<evidence type="ECO:0000256" key="1">
    <source>
        <dbReference type="ARBA" id="ARBA00004442"/>
    </source>
</evidence>
<dbReference type="Gene3D" id="2.60.40.1120">
    <property type="entry name" value="Carboxypeptidase-like, regulatory domain"/>
    <property type="match status" value="1"/>
</dbReference>
<gene>
    <name evidence="5" type="ORF">DRF60_12715</name>
</gene>
<dbReference type="InterPro" id="IPR008969">
    <property type="entry name" value="CarboxyPept-like_regulatory"/>
</dbReference>
<proteinExistence type="predicted"/>
<dbReference type="SUPFAM" id="SSF49464">
    <property type="entry name" value="Carboxypeptidase regulatory domain-like"/>
    <property type="match status" value="1"/>
</dbReference>
<sequence length="808" mass="92163">MYVMKFLLFKSGRKLGNQLNLKFVFIFLISINFVEAQYTISGRILTEEDEPVKDAQVEIRNLEYHISEWKISDSSGQYQFINIPGSYLINVVAKGYRSYRSDTIRVDAQTPVLVKDINLNSGVTSIQAVHINIRKPNIQTDKGQLIFNVADSGLASGLNGFELLKKIPGIGIGQNDEILFRGGVGVNIMIDGRMTYLSGPQLSNYLKGLSAEDIDKIEINTTPGAEFDAAGNAGIVNFKLKKSKKKEFSLDLRSSVSKSRFWKFNENINAAFKSEKLLFYGSLDYNTPHSFSRGSNGNTINIDGSVQELTRENEKTFKVNYYTWKAGAVWQFLPKHNLAVDYHGYYDDFKSIRLSEVSFSKPGAENAYLFSSNTVKEPYHYDSVALTYRYDIDSSGKKITADANYTIYRNFSDGLMISSFKLTENNVDTQLRSHQPGTIKIKSFKTDTELPFTNFKLKAGLKWAEVNNDNKFVYTNFTEGTWEIDPGMSNNFSYSEKIGAAYVTANKDFETTSVIIGVRVEYTEANGEFLQNIPNYKLHYTKLFPSLSVEQKMGDNHKMNVSLSRRINRPAYADLNPVKWFVDPYFYFTGNPHLVPEIAWVYQVNYSFKKKYIFSLAYNQSKNYINRRLVIDDMQSIMSRSDNFGDYRRFDLTFSAPVKLTSFWNTQFFIDLNHTSYPISMIDGDKLFNLYGINGSLQNNFQLPAGISANLQMTYYSSEPRGIYKTAPTGFIDIGISKAFFHKKLDVTFSANDIFNSNRYKGVSQSNIVDYHYNDRPYGQNFGITLKYHIGKELAKSSSSKTEEQERL</sequence>
<keyword evidence="6" id="KW-1185">Reference proteome</keyword>
<reference evidence="5 6" key="1">
    <citation type="journal article" date="2010" name="Syst. Appl. Microbiol.">
        <title>Four new species of Chryseobacterium from the rhizosphere of coastal sand dune plants, Chryseobacterium elymi sp. nov., Chryseobacterium hagamense sp. nov., Chryseobacterium lathyri sp. nov. and Chryseobacterium rhizosphaerae sp. nov.</title>
        <authorList>
            <person name="Cho S.H."/>
            <person name="Lee K.S."/>
            <person name="Shin D.S."/>
            <person name="Han J.H."/>
            <person name="Park K.S."/>
            <person name="Lee C.H."/>
            <person name="Park K.H."/>
            <person name="Kim S.B."/>
        </authorList>
    </citation>
    <scope>NUCLEOTIDE SEQUENCE [LARGE SCALE GENOMIC DNA]</scope>
    <source>
        <strain evidence="5 6">KCTC 22547</strain>
    </source>
</reference>
<evidence type="ECO:0000256" key="3">
    <source>
        <dbReference type="ARBA" id="ARBA00023237"/>
    </source>
</evidence>
<dbReference type="PANTHER" id="PTHR40980:SF4">
    <property type="entry name" value="TONB-DEPENDENT RECEPTOR-LIKE BETA-BARREL DOMAIN-CONTAINING PROTEIN"/>
    <property type="match status" value="1"/>
</dbReference>
<protein>
    <recommendedName>
        <fullName evidence="4">Outer membrane protein beta-barrel domain-containing protein</fullName>
    </recommendedName>
</protein>
<dbReference type="Proteomes" id="UP000257030">
    <property type="component" value="Unassembled WGS sequence"/>
</dbReference>
<evidence type="ECO:0000256" key="2">
    <source>
        <dbReference type="ARBA" id="ARBA00023136"/>
    </source>
</evidence>
<dbReference type="Pfam" id="PF13620">
    <property type="entry name" value="CarboxypepD_reg"/>
    <property type="match status" value="1"/>
</dbReference>
<name>A0A3D9DFG2_9FLAO</name>
<organism evidence="5 6">
    <name type="scientific">Chryseobacterium elymi</name>
    <dbReference type="NCBI Taxonomy" id="395936"/>
    <lineage>
        <taxon>Bacteria</taxon>
        <taxon>Pseudomonadati</taxon>
        <taxon>Bacteroidota</taxon>
        <taxon>Flavobacteriia</taxon>
        <taxon>Flavobacteriales</taxon>
        <taxon>Weeksellaceae</taxon>
        <taxon>Chryseobacterium group</taxon>
        <taxon>Chryseobacterium</taxon>
    </lineage>
</organism>
<evidence type="ECO:0000313" key="6">
    <source>
        <dbReference type="Proteomes" id="UP000257030"/>
    </source>
</evidence>
<comment type="caution">
    <text evidence="5">The sequence shown here is derived from an EMBL/GenBank/DDBJ whole genome shotgun (WGS) entry which is preliminary data.</text>
</comment>
<dbReference type="Gene3D" id="2.40.170.20">
    <property type="entry name" value="TonB-dependent receptor, beta-barrel domain"/>
    <property type="match status" value="1"/>
</dbReference>
<keyword evidence="3" id="KW-0998">Cell outer membrane</keyword>
<dbReference type="AlphaFoldDB" id="A0A3D9DFG2"/>
<dbReference type="InterPro" id="IPR041700">
    <property type="entry name" value="OMP_b-brl_3"/>
</dbReference>
<dbReference type="EMBL" id="QNUH01000010">
    <property type="protein sequence ID" value="REC76755.1"/>
    <property type="molecule type" value="Genomic_DNA"/>
</dbReference>
<evidence type="ECO:0000259" key="4">
    <source>
        <dbReference type="Pfam" id="PF14905"/>
    </source>
</evidence>
<dbReference type="InterPro" id="IPR036942">
    <property type="entry name" value="Beta-barrel_TonB_sf"/>
</dbReference>
<dbReference type="PANTHER" id="PTHR40980">
    <property type="entry name" value="PLUG DOMAIN-CONTAINING PROTEIN"/>
    <property type="match status" value="1"/>
</dbReference>
<dbReference type="GO" id="GO:0009279">
    <property type="term" value="C:cell outer membrane"/>
    <property type="evidence" value="ECO:0007669"/>
    <property type="project" value="UniProtKB-SubCell"/>
</dbReference>
<dbReference type="SUPFAM" id="SSF56935">
    <property type="entry name" value="Porins"/>
    <property type="match status" value="1"/>
</dbReference>
<feature type="domain" description="Outer membrane protein beta-barrel" evidence="4">
    <location>
        <begin position="391"/>
        <end position="788"/>
    </location>
</feature>